<dbReference type="InterPro" id="IPR047057">
    <property type="entry name" value="MerR_fam"/>
</dbReference>
<evidence type="ECO:0000256" key="2">
    <source>
        <dbReference type="ARBA" id="ARBA00023125"/>
    </source>
</evidence>
<dbReference type="SUPFAM" id="SSF46955">
    <property type="entry name" value="Putative DNA-binding domain"/>
    <property type="match status" value="1"/>
</dbReference>
<dbReference type="PANTHER" id="PTHR30204">
    <property type="entry name" value="REDOX-CYCLING DRUG-SENSING TRANSCRIPTIONAL ACTIVATOR SOXR"/>
    <property type="match status" value="1"/>
</dbReference>
<name>A0A919BNB2_9GAMM</name>
<keyword evidence="2" id="KW-0238">DNA-binding</keyword>
<keyword evidence="3" id="KW-0804">Transcription</keyword>
<gene>
    <name evidence="6" type="ORF">GCM10017161_35610</name>
</gene>
<keyword evidence="4" id="KW-0175">Coiled coil</keyword>
<accession>A0A919BNB2</accession>
<dbReference type="RefSeq" id="WP_189773490.1">
    <property type="nucleotide sequence ID" value="NZ_BNCK01000009.1"/>
</dbReference>
<dbReference type="GO" id="GO:0003700">
    <property type="term" value="F:DNA-binding transcription factor activity"/>
    <property type="evidence" value="ECO:0007669"/>
    <property type="project" value="InterPro"/>
</dbReference>
<protein>
    <recommendedName>
        <fullName evidence="5">HTH merR-type domain-containing protein</fullName>
    </recommendedName>
</protein>
<keyword evidence="7" id="KW-1185">Reference proteome</keyword>
<dbReference type="InterPro" id="IPR000551">
    <property type="entry name" value="MerR-type_HTH_dom"/>
</dbReference>
<comment type="caution">
    <text evidence="6">The sequence shown here is derived from an EMBL/GenBank/DDBJ whole genome shotgun (WGS) entry which is preliminary data.</text>
</comment>
<dbReference type="InterPro" id="IPR015358">
    <property type="entry name" value="Tscrpt_reg_MerR_DNA-bd"/>
</dbReference>
<reference evidence="6" key="1">
    <citation type="journal article" date="2014" name="Int. J. Syst. Evol. Microbiol.">
        <title>Complete genome sequence of Corynebacterium casei LMG S-19264T (=DSM 44701T), isolated from a smear-ripened cheese.</title>
        <authorList>
            <consortium name="US DOE Joint Genome Institute (JGI-PGF)"/>
            <person name="Walter F."/>
            <person name="Albersmeier A."/>
            <person name="Kalinowski J."/>
            <person name="Ruckert C."/>
        </authorList>
    </citation>
    <scope>NUCLEOTIDE SEQUENCE</scope>
    <source>
        <strain evidence="6">KCTC 42731</strain>
    </source>
</reference>
<evidence type="ECO:0000259" key="5">
    <source>
        <dbReference type="PROSITE" id="PS50937"/>
    </source>
</evidence>
<dbReference type="Pfam" id="PF09278">
    <property type="entry name" value="MerR-DNA-bind"/>
    <property type="match status" value="1"/>
</dbReference>
<dbReference type="Gene3D" id="1.10.1660.10">
    <property type="match status" value="1"/>
</dbReference>
<evidence type="ECO:0000256" key="4">
    <source>
        <dbReference type="SAM" id="Coils"/>
    </source>
</evidence>
<dbReference type="InterPro" id="IPR009061">
    <property type="entry name" value="DNA-bd_dom_put_sf"/>
</dbReference>
<evidence type="ECO:0000313" key="6">
    <source>
        <dbReference type="EMBL" id="GHG03278.1"/>
    </source>
</evidence>
<dbReference type="Proteomes" id="UP000623842">
    <property type="component" value="Unassembled WGS sequence"/>
</dbReference>
<feature type="coiled-coil region" evidence="4">
    <location>
        <begin position="81"/>
        <end position="108"/>
    </location>
</feature>
<organism evidence="6 7">
    <name type="scientific">Thalassotalea marina</name>
    <dbReference type="NCBI Taxonomy" id="1673741"/>
    <lineage>
        <taxon>Bacteria</taxon>
        <taxon>Pseudomonadati</taxon>
        <taxon>Pseudomonadota</taxon>
        <taxon>Gammaproteobacteria</taxon>
        <taxon>Alteromonadales</taxon>
        <taxon>Colwelliaceae</taxon>
        <taxon>Thalassotalea</taxon>
    </lineage>
</organism>
<dbReference type="AlphaFoldDB" id="A0A919BNB2"/>
<dbReference type="CDD" id="cd04787">
    <property type="entry name" value="HTH_HMRTR_unk"/>
    <property type="match status" value="1"/>
</dbReference>
<dbReference type="GO" id="GO:0003677">
    <property type="term" value="F:DNA binding"/>
    <property type="evidence" value="ECO:0007669"/>
    <property type="project" value="UniProtKB-KW"/>
</dbReference>
<evidence type="ECO:0000256" key="3">
    <source>
        <dbReference type="ARBA" id="ARBA00023163"/>
    </source>
</evidence>
<evidence type="ECO:0000313" key="7">
    <source>
        <dbReference type="Proteomes" id="UP000623842"/>
    </source>
</evidence>
<keyword evidence="1" id="KW-0805">Transcription regulation</keyword>
<dbReference type="SMART" id="SM00422">
    <property type="entry name" value="HTH_MERR"/>
    <property type="match status" value="1"/>
</dbReference>
<sequence length="140" mass="16087">MQVKQLATRHNINIDTVRHYTRIGLLTPSKNASNGYKEYSKADEQRLQFIIQAKSLGFSLQDIETIVKESQQGHSPCPIVRELMHKRLAEIEQKIAAMQATYQKMKHSLKHWQDLPNCVPTGNHVCHLIENFSCEECSDV</sequence>
<dbReference type="EMBL" id="BNCK01000009">
    <property type="protein sequence ID" value="GHG03278.1"/>
    <property type="molecule type" value="Genomic_DNA"/>
</dbReference>
<feature type="domain" description="HTH merR-type" evidence="5">
    <location>
        <begin position="1"/>
        <end position="69"/>
    </location>
</feature>
<proteinExistence type="predicted"/>
<dbReference type="PANTHER" id="PTHR30204:SF94">
    <property type="entry name" value="HEAVY METAL-DEPENDENT TRANSCRIPTIONAL REGULATOR HI_0293-RELATED"/>
    <property type="match status" value="1"/>
</dbReference>
<dbReference type="Pfam" id="PF00376">
    <property type="entry name" value="MerR"/>
    <property type="match status" value="1"/>
</dbReference>
<evidence type="ECO:0000256" key="1">
    <source>
        <dbReference type="ARBA" id="ARBA00023015"/>
    </source>
</evidence>
<dbReference type="PROSITE" id="PS50937">
    <property type="entry name" value="HTH_MERR_2"/>
    <property type="match status" value="1"/>
</dbReference>
<reference evidence="6" key="2">
    <citation type="submission" date="2020-09" db="EMBL/GenBank/DDBJ databases">
        <authorList>
            <person name="Sun Q."/>
            <person name="Kim S."/>
        </authorList>
    </citation>
    <scope>NUCLEOTIDE SEQUENCE</scope>
    <source>
        <strain evidence="6">KCTC 42731</strain>
    </source>
</reference>
<dbReference type="PRINTS" id="PR00040">
    <property type="entry name" value="HTHMERR"/>
</dbReference>